<dbReference type="Proteomes" id="UP000018211">
    <property type="component" value="Unassembled WGS sequence"/>
</dbReference>
<sequence length="81" mass="9362">MLFKGRTDRQRVRWRVGKGNSHTSLAIVILVEFWRDRYLYIRTKASLYNGVKDNKSIMYDAPLEQISRSPLAVCGLKGAVF</sequence>
<name>A0AAV2VZZ7_9VIBR</name>
<dbReference type="AlphaFoldDB" id="A0AAV2VZZ7"/>
<organism evidence="1 2">
    <name type="scientific">Vibrio nigripulchritudo SOn1</name>
    <dbReference type="NCBI Taxonomy" id="1238450"/>
    <lineage>
        <taxon>Bacteria</taxon>
        <taxon>Pseudomonadati</taxon>
        <taxon>Pseudomonadota</taxon>
        <taxon>Gammaproteobacteria</taxon>
        <taxon>Vibrionales</taxon>
        <taxon>Vibrionaceae</taxon>
        <taxon>Vibrio</taxon>
    </lineage>
</organism>
<comment type="caution">
    <text evidence="1">The sequence shown here is derived from an EMBL/GenBank/DDBJ whole genome shotgun (WGS) entry which is preliminary data.</text>
</comment>
<reference evidence="1 2" key="1">
    <citation type="journal article" date="2013" name="ISME J.">
        <title>Comparative genomics of pathogenic lineages of Vibrio nigripulchritudo identifies virulence-associated traits.</title>
        <authorList>
            <person name="Goudenege D."/>
            <person name="Labreuche Y."/>
            <person name="Krin E."/>
            <person name="Ansquer D."/>
            <person name="Mangenot S."/>
            <person name="Calteau A."/>
            <person name="Medigue C."/>
            <person name="Mazel D."/>
            <person name="Polz M.F."/>
            <person name="Le Roux F."/>
        </authorList>
    </citation>
    <scope>NUCLEOTIDE SEQUENCE [LARGE SCALE GENOMIC DNA]</scope>
    <source>
        <strain evidence="1 2">SOn1</strain>
    </source>
</reference>
<protein>
    <recommendedName>
        <fullName evidence="3">Transposase</fullName>
    </recommendedName>
</protein>
<evidence type="ECO:0008006" key="3">
    <source>
        <dbReference type="Google" id="ProtNLM"/>
    </source>
</evidence>
<proteinExistence type="predicted"/>
<evidence type="ECO:0000313" key="2">
    <source>
        <dbReference type="Proteomes" id="UP000018211"/>
    </source>
</evidence>
<gene>
    <name evidence="1" type="ORF">VIBNISOn1_p0050</name>
</gene>
<accession>A0AAV2VZZ7</accession>
<evidence type="ECO:0000313" key="1">
    <source>
        <dbReference type="EMBL" id="CCO50213.1"/>
    </source>
</evidence>
<dbReference type="EMBL" id="CAOF01000199">
    <property type="protein sequence ID" value="CCO50213.1"/>
    <property type="molecule type" value="Genomic_DNA"/>
</dbReference>